<sequence length="126" mass="14773">MNSDWFWRCFWIAPLLRVTPPCRHPDPGLWPSRGEGHSHSVTMAEAHPGPNPVPKEQCARRLHFWSYVSVSGSSMFNPRSCVWKRWRNETHLEQQFFPLKHFTLFLPVIVNPTPHTPDSMLKLIFI</sequence>
<dbReference type="Proteomes" id="UP000664940">
    <property type="component" value="Unassembled WGS sequence"/>
</dbReference>
<organism evidence="1 2">
    <name type="scientific">Phyllostomus discolor</name>
    <name type="common">pale spear-nosed bat</name>
    <dbReference type="NCBI Taxonomy" id="89673"/>
    <lineage>
        <taxon>Eukaryota</taxon>
        <taxon>Metazoa</taxon>
        <taxon>Chordata</taxon>
        <taxon>Craniata</taxon>
        <taxon>Vertebrata</taxon>
        <taxon>Euteleostomi</taxon>
        <taxon>Mammalia</taxon>
        <taxon>Eutheria</taxon>
        <taxon>Laurasiatheria</taxon>
        <taxon>Chiroptera</taxon>
        <taxon>Yangochiroptera</taxon>
        <taxon>Phyllostomidae</taxon>
        <taxon>Phyllostominae</taxon>
        <taxon>Phyllostomus</taxon>
    </lineage>
</organism>
<comment type="caution">
    <text evidence="1">The sequence shown here is derived from an EMBL/GenBank/DDBJ whole genome shotgun (WGS) entry which is preliminary data.</text>
</comment>
<gene>
    <name evidence="1" type="ORF">HJG60_008672</name>
</gene>
<evidence type="ECO:0000313" key="1">
    <source>
        <dbReference type="EMBL" id="KAF6084410.1"/>
    </source>
</evidence>
<evidence type="ECO:0000313" key="2">
    <source>
        <dbReference type="Proteomes" id="UP000664940"/>
    </source>
</evidence>
<reference evidence="1 2" key="1">
    <citation type="journal article" date="2020" name="Nature">
        <title>Six reference-quality genomes reveal evolution of bat adaptations.</title>
        <authorList>
            <person name="Jebb D."/>
            <person name="Huang Z."/>
            <person name="Pippel M."/>
            <person name="Hughes G.M."/>
            <person name="Lavrichenko K."/>
            <person name="Devanna P."/>
            <person name="Winkler S."/>
            <person name="Jermiin L.S."/>
            <person name="Skirmuntt E.C."/>
            <person name="Katzourakis A."/>
            <person name="Burkitt-Gray L."/>
            <person name="Ray D.A."/>
            <person name="Sullivan K.A.M."/>
            <person name="Roscito J.G."/>
            <person name="Kirilenko B.M."/>
            <person name="Davalos L.M."/>
            <person name="Corthals A.P."/>
            <person name="Power M.L."/>
            <person name="Jones G."/>
            <person name="Ransome R.D."/>
            <person name="Dechmann D.K.N."/>
            <person name="Locatelli A.G."/>
            <person name="Puechmaille S.J."/>
            <person name="Fedrigo O."/>
            <person name="Jarvis E.D."/>
            <person name="Hiller M."/>
            <person name="Vernes S.C."/>
            <person name="Myers E.W."/>
            <person name="Teeling E.C."/>
        </authorList>
    </citation>
    <scope>NUCLEOTIDE SEQUENCE [LARGE SCALE GENOMIC DNA]</scope>
    <source>
        <strain evidence="1">Bat1K_MPI-CBG_1</strain>
    </source>
</reference>
<dbReference type="EMBL" id="JABVXQ010000012">
    <property type="protein sequence ID" value="KAF6084410.1"/>
    <property type="molecule type" value="Genomic_DNA"/>
</dbReference>
<dbReference type="AlphaFoldDB" id="A0A833Z3V9"/>
<protein>
    <submittedName>
        <fullName evidence="1">Uncharacterized protein</fullName>
    </submittedName>
</protein>
<accession>A0A833Z3V9</accession>
<name>A0A833Z3V9_9CHIR</name>
<proteinExistence type="predicted"/>